<dbReference type="OrthoDB" id="10408862at2759"/>
<proteinExistence type="predicted"/>
<dbReference type="AlphaFoldDB" id="A0A8X6MTM4"/>
<feature type="transmembrane region" description="Helical" evidence="1">
    <location>
        <begin position="94"/>
        <end position="127"/>
    </location>
</feature>
<reference evidence="2" key="1">
    <citation type="submission" date="2020-08" db="EMBL/GenBank/DDBJ databases">
        <title>Multicomponent nature underlies the extraordinary mechanical properties of spider dragline silk.</title>
        <authorList>
            <person name="Kono N."/>
            <person name="Nakamura H."/>
            <person name="Mori M."/>
            <person name="Yoshida Y."/>
            <person name="Ohtoshi R."/>
            <person name="Malay A.D."/>
            <person name="Moran D.A.P."/>
            <person name="Tomita M."/>
            <person name="Numata K."/>
            <person name="Arakawa K."/>
        </authorList>
    </citation>
    <scope>NUCLEOTIDE SEQUENCE</scope>
</reference>
<evidence type="ECO:0000313" key="3">
    <source>
        <dbReference type="Proteomes" id="UP000887013"/>
    </source>
</evidence>
<feature type="transmembrane region" description="Helical" evidence="1">
    <location>
        <begin position="48"/>
        <end position="69"/>
    </location>
</feature>
<sequence length="293" mass="34120">MSDAVILIIMLMKRKTFRQIACQITSFAIHMHISKAKLRNIACETKRICFRLLFGHIVIALSTLLLLIFDRYNAVLYFRAYTLNLVNDALLQQYSALVLLLAAVVIFMWISTSMLFVSFYSSVCIFLSSIIDTFSERVEMIKSDEFRELMDFINYMEMIIRYIDRNLSLLAFVTFLNVLGVCINAAIEIALSTLFTALVEGHKVIYFLYSFNLSLQLVMRAADVDDVGRHLRLLGHNIPWKQPQFTELRFLLIMRLKNMKTTLTLWRTWSFNKNFLLTYCSALLSYFIILISL</sequence>
<comment type="caution">
    <text evidence="2">The sequence shown here is derived from an EMBL/GenBank/DDBJ whole genome shotgun (WGS) entry which is preliminary data.</text>
</comment>
<feature type="transmembrane region" description="Helical" evidence="1">
    <location>
        <begin position="275"/>
        <end position="292"/>
    </location>
</feature>
<keyword evidence="1" id="KW-0812">Transmembrane</keyword>
<feature type="transmembrane region" description="Helical" evidence="1">
    <location>
        <begin position="167"/>
        <end position="198"/>
    </location>
</feature>
<keyword evidence="3" id="KW-1185">Reference proteome</keyword>
<dbReference type="Proteomes" id="UP000887013">
    <property type="component" value="Unassembled WGS sequence"/>
</dbReference>
<name>A0A8X6MTM4_NEPPI</name>
<accession>A0A8X6MTM4</accession>
<protein>
    <submittedName>
        <fullName evidence="2">Uncharacterized protein</fullName>
    </submittedName>
</protein>
<organism evidence="2 3">
    <name type="scientific">Nephila pilipes</name>
    <name type="common">Giant wood spider</name>
    <name type="synonym">Nephila maculata</name>
    <dbReference type="NCBI Taxonomy" id="299642"/>
    <lineage>
        <taxon>Eukaryota</taxon>
        <taxon>Metazoa</taxon>
        <taxon>Ecdysozoa</taxon>
        <taxon>Arthropoda</taxon>
        <taxon>Chelicerata</taxon>
        <taxon>Arachnida</taxon>
        <taxon>Araneae</taxon>
        <taxon>Araneomorphae</taxon>
        <taxon>Entelegynae</taxon>
        <taxon>Araneoidea</taxon>
        <taxon>Nephilidae</taxon>
        <taxon>Nephila</taxon>
    </lineage>
</organism>
<gene>
    <name evidence="2" type="ORF">NPIL_373181</name>
</gene>
<evidence type="ECO:0000313" key="2">
    <source>
        <dbReference type="EMBL" id="GFS77359.1"/>
    </source>
</evidence>
<keyword evidence="1" id="KW-0472">Membrane</keyword>
<feature type="transmembrane region" description="Helical" evidence="1">
    <location>
        <begin position="204"/>
        <end position="222"/>
    </location>
</feature>
<evidence type="ECO:0000256" key="1">
    <source>
        <dbReference type="SAM" id="Phobius"/>
    </source>
</evidence>
<dbReference type="EMBL" id="BMAW01050861">
    <property type="protein sequence ID" value="GFS77359.1"/>
    <property type="molecule type" value="Genomic_DNA"/>
</dbReference>
<keyword evidence="1" id="KW-1133">Transmembrane helix</keyword>